<evidence type="ECO:0000313" key="9">
    <source>
        <dbReference type="EMBL" id="PQK13181.1"/>
    </source>
</evidence>
<name>A0A2S7YAH5_BEABA</name>
<keyword evidence="4" id="KW-0479">Metal-binding</keyword>
<dbReference type="PANTHER" id="PTHR33577">
    <property type="entry name" value="STERIGMATOCYSTIN BIOSYNTHESIS PEROXIDASE STCC-RELATED"/>
    <property type="match status" value="1"/>
</dbReference>
<accession>A0A2S7YAH5</accession>
<evidence type="ECO:0000259" key="8">
    <source>
        <dbReference type="PROSITE" id="PS51405"/>
    </source>
</evidence>
<evidence type="ECO:0000256" key="3">
    <source>
        <dbReference type="ARBA" id="ARBA00022617"/>
    </source>
</evidence>
<dbReference type="PROSITE" id="PS51405">
    <property type="entry name" value="HEME_HALOPEROXIDASE"/>
    <property type="match status" value="1"/>
</dbReference>
<dbReference type="Gene3D" id="1.10.489.10">
    <property type="entry name" value="Chloroperoxidase-like"/>
    <property type="match status" value="1"/>
</dbReference>
<keyword evidence="3" id="KW-0349">Heme</keyword>
<dbReference type="SUPFAM" id="SSF47571">
    <property type="entry name" value="Cloroperoxidase"/>
    <property type="match status" value="1"/>
</dbReference>
<keyword evidence="6" id="KW-0408">Iron</keyword>
<comment type="caution">
    <text evidence="9">The sequence shown here is derived from an EMBL/GenBank/DDBJ whole genome shotgun (WGS) entry which is preliminary data.</text>
</comment>
<keyword evidence="2" id="KW-0575">Peroxidase</keyword>
<comment type="similarity">
    <text evidence="7">Belongs to the chloroperoxidase family.</text>
</comment>
<evidence type="ECO:0000256" key="6">
    <source>
        <dbReference type="ARBA" id="ARBA00023004"/>
    </source>
</evidence>
<dbReference type="GO" id="GO:0046872">
    <property type="term" value="F:metal ion binding"/>
    <property type="evidence" value="ECO:0007669"/>
    <property type="project" value="UniProtKB-KW"/>
</dbReference>
<feature type="domain" description="Heme haloperoxidase family profile" evidence="8">
    <location>
        <begin position="1"/>
        <end position="209"/>
    </location>
</feature>
<comment type="cofactor">
    <cofactor evidence="1">
        <name>heme b</name>
        <dbReference type="ChEBI" id="CHEBI:60344"/>
    </cofactor>
</comment>
<dbReference type="InterPro" id="IPR000028">
    <property type="entry name" value="Chloroperoxidase"/>
</dbReference>
<evidence type="ECO:0000256" key="4">
    <source>
        <dbReference type="ARBA" id="ARBA00022723"/>
    </source>
</evidence>
<dbReference type="GO" id="GO:0004601">
    <property type="term" value="F:peroxidase activity"/>
    <property type="evidence" value="ECO:0007669"/>
    <property type="project" value="UniProtKB-KW"/>
</dbReference>
<dbReference type="InterPro" id="IPR036851">
    <property type="entry name" value="Chloroperoxidase-like_sf"/>
</dbReference>
<evidence type="ECO:0000256" key="1">
    <source>
        <dbReference type="ARBA" id="ARBA00001970"/>
    </source>
</evidence>
<sequence length="225" mass="24210">MATCKLVPSPCDRCSTSKANIGPTRPHDGRNITVEQFGKAVAEGLNMDTLIGTLPARALTLALGRGTLDLEDLNTPGLLQHIASLTRDDVTPTEANIAQVPARISALLDDSPTDYLDVTSLAKSRVRVEKLSAPQRIPPQHDAIALGEAALLLMTMKEGPVPSAFSLPIIQTWKAPKDRVKVWLTEERLPEELGWTRSERTLSTLDLVPVVTAITARKAALGILG</sequence>
<gene>
    <name evidence="9" type="ORF">BB8028_0004g01120</name>
</gene>
<evidence type="ECO:0000313" key="10">
    <source>
        <dbReference type="Proteomes" id="UP000237441"/>
    </source>
</evidence>
<dbReference type="PANTHER" id="PTHR33577:SF9">
    <property type="entry name" value="PEROXIDASE STCC"/>
    <property type="match status" value="1"/>
</dbReference>
<proteinExistence type="inferred from homology"/>
<protein>
    <recommendedName>
        <fullName evidence="8">Heme haloperoxidase family profile domain-containing protein</fullName>
    </recommendedName>
</protein>
<keyword evidence="5" id="KW-0560">Oxidoreductase</keyword>
<evidence type="ECO:0000256" key="5">
    <source>
        <dbReference type="ARBA" id="ARBA00023002"/>
    </source>
</evidence>
<evidence type="ECO:0000256" key="2">
    <source>
        <dbReference type="ARBA" id="ARBA00022559"/>
    </source>
</evidence>
<dbReference type="OrthoDB" id="407298at2759"/>
<dbReference type="EMBL" id="JRHA01000004">
    <property type="protein sequence ID" value="PQK13181.1"/>
    <property type="molecule type" value="Genomic_DNA"/>
</dbReference>
<dbReference type="AlphaFoldDB" id="A0A2S7YAH5"/>
<evidence type="ECO:0000256" key="7">
    <source>
        <dbReference type="ARBA" id="ARBA00025795"/>
    </source>
</evidence>
<dbReference type="Proteomes" id="UP000237441">
    <property type="component" value="Unassembled WGS sequence"/>
</dbReference>
<organism evidence="9 10">
    <name type="scientific">Beauveria bassiana</name>
    <name type="common">White muscardine disease fungus</name>
    <name type="synonym">Tritirachium shiotae</name>
    <dbReference type="NCBI Taxonomy" id="176275"/>
    <lineage>
        <taxon>Eukaryota</taxon>
        <taxon>Fungi</taxon>
        <taxon>Dikarya</taxon>
        <taxon>Ascomycota</taxon>
        <taxon>Pezizomycotina</taxon>
        <taxon>Sordariomycetes</taxon>
        <taxon>Hypocreomycetidae</taxon>
        <taxon>Hypocreales</taxon>
        <taxon>Cordycipitaceae</taxon>
        <taxon>Beauveria</taxon>
    </lineage>
</organism>
<reference evidence="9 10" key="1">
    <citation type="submission" date="2016-07" db="EMBL/GenBank/DDBJ databases">
        <title>Comparative genomics of the entomopathogenic fungus Beauveria bassiana.</title>
        <authorList>
            <person name="Valero Jimenez C.A."/>
            <person name="Zwaan B.J."/>
            <person name="Van Kan J.A."/>
            <person name="Takken W."/>
            <person name="Debets A.J."/>
            <person name="Schoustra S.E."/>
            <person name="Koenraadt C.J."/>
        </authorList>
    </citation>
    <scope>NUCLEOTIDE SEQUENCE [LARGE SCALE GENOMIC DNA]</scope>
    <source>
        <strain evidence="9 10">ARSEF 8028</strain>
    </source>
</reference>
<dbReference type="Pfam" id="PF01328">
    <property type="entry name" value="Peroxidase_2"/>
    <property type="match status" value="1"/>
</dbReference>